<dbReference type="InterPro" id="IPR002053">
    <property type="entry name" value="Glyco_hydro_25"/>
</dbReference>
<evidence type="ECO:0000256" key="1">
    <source>
        <dbReference type="ARBA" id="ARBA00010646"/>
    </source>
</evidence>
<keyword evidence="3" id="KW-0378">Hydrolase</keyword>
<evidence type="ECO:0000313" key="4">
    <source>
        <dbReference type="Proteomes" id="UP001204320"/>
    </source>
</evidence>
<proteinExistence type="inferred from homology"/>
<dbReference type="Pfam" id="PF01183">
    <property type="entry name" value="Glyco_hydro_25"/>
    <property type="match status" value="1"/>
</dbReference>
<keyword evidence="4" id="KW-1185">Reference proteome</keyword>
<evidence type="ECO:0000259" key="2">
    <source>
        <dbReference type="Pfam" id="PF18885"/>
    </source>
</evidence>
<sequence length="383" mass="42621">MQNDFAESFRYTAGAPGESGGVSGLSVASSDAWTKTDGGYLSSDGSIIKGAVAKGIDVSEHQGEIDWDSVKEAGIDFAILRCSYGWPDDVTSTKQHDKRFAFNASECERVGIPYGIYHYSYAVDASSAAQEARYLLASMGDASPSLPVYYDLEDVTLPYGDATLLGDMATRFCEAVEAAGYTPGVYANLNWWNNYLTDSRFENWSRWVAQYNSSCTYAGSYEYWQCSSTGRVNGISGNVDIDFRIALDSYVSMYRLYNPYSGEHLYTESASERDNLVSLGWNYEGLGWNAPTSGSEVYRLYNPYSSDHHYTMSRDEYNSLVSVGWVGENVCWHSAPKSTGVPIYRQFNPYAWIGTHNYTTSTEERDHLVSLGWVDEGVAWYGV</sequence>
<protein>
    <submittedName>
        <fullName evidence="3">Glycoside hydrolase family 25 protein</fullName>
    </submittedName>
</protein>
<dbReference type="SUPFAM" id="SSF51445">
    <property type="entry name" value="(Trans)glycosidases"/>
    <property type="match status" value="1"/>
</dbReference>
<dbReference type="InterPro" id="IPR043708">
    <property type="entry name" value="DUF5648"/>
</dbReference>
<dbReference type="GO" id="GO:0016787">
    <property type="term" value="F:hydrolase activity"/>
    <property type="evidence" value="ECO:0007669"/>
    <property type="project" value="UniProtKB-KW"/>
</dbReference>
<dbReference type="CDD" id="cd06414">
    <property type="entry name" value="GH25_LytC-like"/>
    <property type="match status" value="1"/>
</dbReference>
<dbReference type="InterPro" id="IPR017853">
    <property type="entry name" value="GH"/>
</dbReference>
<dbReference type="PANTHER" id="PTHR34135">
    <property type="entry name" value="LYSOZYME"/>
    <property type="match status" value="1"/>
</dbReference>
<comment type="caution">
    <text evidence="3">The sequence shown here is derived from an EMBL/GenBank/DDBJ whole genome shotgun (WGS) entry which is preliminary data.</text>
</comment>
<comment type="similarity">
    <text evidence="1">Belongs to the glycosyl hydrolase 25 family.</text>
</comment>
<dbReference type="Gene3D" id="3.20.20.80">
    <property type="entry name" value="Glycosidases"/>
    <property type="match status" value="1"/>
</dbReference>
<dbReference type="PANTHER" id="PTHR34135:SF2">
    <property type="entry name" value="LYSOZYME"/>
    <property type="match status" value="1"/>
</dbReference>
<dbReference type="Pfam" id="PF18885">
    <property type="entry name" value="DUF5648"/>
    <property type="match status" value="1"/>
</dbReference>
<accession>A0ABT1Z9W3</accession>
<name>A0ABT1Z9W3_9ACTN</name>
<dbReference type="PROSITE" id="PS51904">
    <property type="entry name" value="GLYCOSYL_HYDROL_F25_2"/>
    <property type="match status" value="1"/>
</dbReference>
<organism evidence="3 4">
    <name type="scientific">Tractidigestivibacter montrealensis</name>
    <dbReference type="NCBI Taxonomy" id="2972466"/>
    <lineage>
        <taxon>Bacteria</taxon>
        <taxon>Bacillati</taxon>
        <taxon>Actinomycetota</taxon>
        <taxon>Coriobacteriia</taxon>
        <taxon>Coriobacteriales</taxon>
        <taxon>Atopobiaceae</taxon>
        <taxon>Tractidigestivibacter</taxon>
    </lineage>
</organism>
<dbReference type="EMBL" id="JANSKA010000005">
    <property type="protein sequence ID" value="MCR9037011.1"/>
    <property type="molecule type" value="Genomic_DNA"/>
</dbReference>
<evidence type="ECO:0000313" key="3">
    <source>
        <dbReference type="EMBL" id="MCR9037011.1"/>
    </source>
</evidence>
<dbReference type="Proteomes" id="UP001204320">
    <property type="component" value="Unassembled WGS sequence"/>
</dbReference>
<reference evidence="3 4" key="1">
    <citation type="submission" date="2022-08" db="EMBL/GenBank/DDBJ databases">
        <title>Tractidigestivibacter montrealensis type strain KD21.</title>
        <authorList>
            <person name="Diop K."/>
            <person name="Richard C."/>
            <person name="Routy B."/>
        </authorList>
    </citation>
    <scope>NUCLEOTIDE SEQUENCE [LARGE SCALE GENOMIC DNA]</scope>
    <source>
        <strain evidence="3 4">KD21</strain>
    </source>
</reference>
<feature type="domain" description="DUF5648" evidence="2">
    <location>
        <begin position="253"/>
        <end position="382"/>
    </location>
</feature>
<gene>
    <name evidence="3" type="ORF">NVS32_08645</name>
</gene>
<dbReference type="RefSeq" id="WP_258499445.1">
    <property type="nucleotide sequence ID" value="NZ_JANSKA010000005.1"/>
</dbReference>